<organism evidence="2 3">
    <name type="scientific">Bimuria novae-zelandiae CBS 107.79</name>
    <dbReference type="NCBI Taxonomy" id="1447943"/>
    <lineage>
        <taxon>Eukaryota</taxon>
        <taxon>Fungi</taxon>
        <taxon>Dikarya</taxon>
        <taxon>Ascomycota</taxon>
        <taxon>Pezizomycotina</taxon>
        <taxon>Dothideomycetes</taxon>
        <taxon>Pleosporomycetidae</taxon>
        <taxon>Pleosporales</taxon>
        <taxon>Massarineae</taxon>
        <taxon>Didymosphaeriaceae</taxon>
        <taxon>Bimuria</taxon>
    </lineage>
</organism>
<dbReference type="Proteomes" id="UP000800036">
    <property type="component" value="Unassembled WGS sequence"/>
</dbReference>
<evidence type="ECO:0000313" key="2">
    <source>
        <dbReference type="EMBL" id="KAF1966723.1"/>
    </source>
</evidence>
<reference evidence="2" key="1">
    <citation type="journal article" date="2020" name="Stud. Mycol.">
        <title>101 Dothideomycetes genomes: a test case for predicting lifestyles and emergence of pathogens.</title>
        <authorList>
            <person name="Haridas S."/>
            <person name="Albert R."/>
            <person name="Binder M."/>
            <person name="Bloem J."/>
            <person name="Labutti K."/>
            <person name="Salamov A."/>
            <person name="Andreopoulos B."/>
            <person name="Baker S."/>
            <person name="Barry K."/>
            <person name="Bills G."/>
            <person name="Bluhm B."/>
            <person name="Cannon C."/>
            <person name="Castanera R."/>
            <person name="Culley D."/>
            <person name="Daum C."/>
            <person name="Ezra D."/>
            <person name="Gonzalez J."/>
            <person name="Henrissat B."/>
            <person name="Kuo A."/>
            <person name="Liang C."/>
            <person name="Lipzen A."/>
            <person name="Lutzoni F."/>
            <person name="Magnuson J."/>
            <person name="Mondo S."/>
            <person name="Nolan M."/>
            <person name="Ohm R."/>
            <person name="Pangilinan J."/>
            <person name="Park H.-J."/>
            <person name="Ramirez L."/>
            <person name="Alfaro M."/>
            <person name="Sun H."/>
            <person name="Tritt A."/>
            <person name="Yoshinaga Y."/>
            <person name="Zwiers L.-H."/>
            <person name="Turgeon B."/>
            <person name="Goodwin S."/>
            <person name="Spatafora J."/>
            <person name="Crous P."/>
            <person name="Grigoriev I."/>
        </authorList>
    </citation>
    <scope>NUCLEOTIDE SEQUENCE</scope>
    <source>
        <strain evidence="2">CBS 107.79</strain>
    </source>
</reference>
<dbReference type="AlphaFoldDB" id="A0A6A5UNB4"/>
<proteinExistence type="predicted"/>
<keyword evidence="3" id="KW-1185">Reference proteome</keyword>
<dbReference type="EMBL" id="ML976742">
    <property type="protein sequence ID" value="KAF1966723.1"/>
    <property type="molecule type" value="Genomic_DNA"/>
</dbReference>
<protein>
    <submittedName>
        <fullName evidence="2">Uncharacterized protein</fullName>
    </submittedName>
</protein>
<sequence length="172" mass="18891">MALFIRVNPSGLVTAKKNLTHKPKNIKVASTSSQTQRTVLQIQKCRSSDCTRIQIQCLERQTPHLVSSTPSPSSETPPPQLQAILPHHLYLAFSSHTTLYIPHPSNQAQNQTHPLPACLACHAQIRPLSAPPIATRHQYSSAHSRGLSWGSGTLSGHGPGQWRRPAKARVLR</sequence>
<evidence type="ECO:0000256" key="1">
    <source>
        <dbReference type="SAM" id="MobiDB-lite"/>
    </source>
</evidence>
<feature type="region of interest" description="Disordered" evidence="1">
    <location>
        <begin position="144"/>
        <end position="172"/>
    </location>
</feature>
<evidence type="ECO:0000313" key="3">
    <source>
        <dbReference type="Proteomes" id="UP000800036"/>
    </source>
</evidence>
<accession>A0A6A5UNB4</accession>
<gene>
    <name evidence="2" type="ORF">BU23DRAFT_313382</name>
</gene>
<name>A0A6A5UNB4_9PLEO</name>